<dbReference type="EC" id="2.4.-.-" evidence="2"/>
<dbReference type="SUPFAM" id="SSF53448">
    <property type="entry name" value="Nucleotide-diphospho-sugar transferases"/>
    <property type="match status" value="1"/>
</dbReference>
<dbReference type="InterPro" id="IPR001173">
    <property type="entry name" value="Glyco_trans_2-like"/>
</dbReference>
<proteinExistence type="predicted"/>
<dbReference type="Proteomes" id="UP001596455">
    <property type="component" value="Unassembled WGS sequence"/>
</dbReference>
<dbReference type="InterPro" id="IPR029044">
    <property type="entry name" value="Nucleotide-diphossugar_trans"/>
</dbReference>
<keyword evidence="3" id="KW-1185">Reference proteome</keyword>
<protein>
    <submittedName>
        <fullName evidence="2">Glycosyltransferase</fullName>
        <ecNumber evidence="2">2.4.-.-</ecNumber>
    </submittedName>
</protein>
<keyword evidence="2" id="KW-0808">Transferase</keyword>
<name>A0ABW2QB92_9MICO</name>
<dbReference type="PANTHER" id="PTHR43179">
    <property type="entry name" value="RHAMNOSYLTRANSFERASE WBBL"/>
    <property type="match status" value="1"/>
</dbReference>
<keyword evidence="2" id="KW-0328">Glycosyltransferase</keyword>
<reference evidence="3" key="1">
    <citation type="journal article" date="2019" name="Int. J. Syst. Evol. Microbiol.">
        <title>The Global Catalogue of Microorganisms (GCM) 10K type strain sequencing project: providing services to taxonomists for standard genome sequencing and annotation.</title>
        <authorList>
            <consortium name="The Broad Institute Genomics Platform"/>
            <consortium name="The Broad Institute Genome Sequencing Center for Infectious Disease"/>
            <person name="Wu L."/>
            <person name="Ma J."/>
        </authorList>
    </citation>
    <scope>NUCLEOTIDE SEQUENCE [LARGE SCALE GENOMIC DNA]</scope>
    <source>
        <strain evidence="3">JCM 1490</strain>
    </source>
</reference>
<comment type="caution">
    <text evidence="2">The sequence shown here is derived from an EMBL/GenBank/DDBJ whole genome shotgun (WGS) entry which is preliminary data.</text>
</comment>
<feature type="domain" description="Glycosyltransferase 2-like" evidence="1">
    <location>
        <begin position="8"/>
        <end position="132"/>
    </location>
</feature>
<accession>A0ABW2QB92</accession>
<evidence type="ECO:0000313" key="3">
    <source>
        <dbReference type="Proteomes" id="UP001596455"/>
    </source>
</evidence>
<evidence type="ECO:0000259" key="1">
    <source>
        <dbReference type="Pfam" id="PF00535"/>
    </source>
</evidence>
<sequence length="278" mass="31293">MSGALEWSLVTVTYNSEEALRRFHGGVRFPPGTEWVVVDNASTDDSVAVAHELGARVIELPDNRGFSAANNVGLRSSRARYIGFVNPDLSVVVSDLPVLAAHLERGREHLVVPQLLEADGKVQPNGRGVPTVLRKLLNRSSRPRDGYRIVAGAREDRLVAWGMGAAVFGKRSTFDALGGWDERFFVYYEDHDLGLRAWRHGVPVVLHGGVRWTHGWARETTRFRFRPWLMEFHGAAQFFSRYPQLLAHDKLYRRGDDLHRVVGQVTNEFVDDGTPDRV</sequence>
<dbReference type="GO" id="GO:0016757">
    <property type="term" value="F:glycosyltransferase activity"/>
    <property type="evidence" value="ECO:0007669"/>
    <property type="project" value="UniProtKB-KW"/>
</dbReference>
<dbReference type="Gene3D" id="3.90.550.10">
    <property type="entry name" value="Spore Coat Polysaccharide Biosynthesis Protein SpsA, Chain A"/>
    <property type="match status" value="1"/>
</dbReference>
<organism evidence="2 3">
    <name type="scientific">Georgenia alba</name>
    <dbReference type="NCBI Taxonomy" id="2233858"/>
    <lineage>
        <taxon>Bacteria</taxon>
        <taxon>Bacillati</taxon>
        <taxon>Actinomycetota</taxon>
        <taxon>Actinomycetes</taxon>
        <taxon>Micrococcales</taxon>
        <taxon>Bogoriellaceae</taxon>
        <taxon>Georgenia</taxon>
    </lineage>
</organism>
<dbReference type="PANTHER" id="PTHR43179:SF7">
    <property type="entry name" value="RHAMNOSYLTRANSFERASE WBBL"/>
    <property type="match status" value="1"/>
</dbReference>
<dbReference type="Pfam" id="PF00535">
    <property type="entry name" value="Glycos_transf_2"/>
    <property type="match status" value="1"/>
</dbReference>
<dbReference type="EMBL" id="JBHTCQ010000001">
    <property type="protein sequence ID" value="MFC7404648.1"/>
    <property type="molecule type" value="Genomic_DNA"/>
</dbReference>
<gene>
    <name evidence="2" type="ORF">ACFQQL_05965</name>
</gene>
<dbReference type="RefSeq" id="WP_382392243.1">
    <property type="nucleotide sequence ID" value="NZ_JBHTCQ010000001.1"/>
</dbReference>
<evidence type="ECO:0000313" key="2">
    <source>
        <dbReference type="EMBL" id="MFC7404648.1"/>
    </source>
</evidence>